<dbReference type="Pfam" id="PF00753">
    <property type="entry name" value="Lactamase_B"/>
    <property type="match status" value="1"/>
</dbReference>
<dbReference type="Gene3D" id="3.60.15.10">
    <property type="entry name" value="Ribonuclease Z/Hydroxyacylglutathione hydrolase-like"/>
    <property type="match status" value="1"/>
</dbReference>
<accession>A0ABT3STF6</accession>
<evidence type="ECO:0000313" key="2">
    <source>
        <dbReference type="EMBL" id="MCX2973267.1"/>
    </source>
</evidence>
<organism evidence="2 3">
    <name type="scientific">Candidatus Seongchinamella marina</name>
    <dbReference type="NCBI Taxonomy" id="2518990"/>
    <lineage>
        <taxon>Bacteria</taxon>
        <taxon>Pseudomonadati</taxon>
        <taxon>Pseudomonadota</taxon>
        <taxon>Gammaproteobacteria</taxon>
        <taxon>Cellvibrionales</taxon>
        <taxon>Halieaceae</taxon>
        <taxon>Seongchinamella</taxon>
    </lineage>
</organism>
<dbReference type="RefSeq" id="WP_279252204.1">
    <property type="nucleotide sequence ID" value="NZ_SHNP01000002.1"/>
</dbReference>
<dbReference type="SMART" id="SM00849">
    <property type="entry name" value="Lactamase_B"/>
    <property type="match status" value="1"/>
</dbReference>
<keyword evidence="3" id="KW-1185">Reference proteome</keyword>
<dbReference type="PANTHER" id="PTHR23131">
    <property type="entry name" value="ENDORIBONUCLEASE LACTB2"/>
    <property type="match status" value="1"/>
</dbReference>
<dbReference type="PANTHER" id="PTHR23131:SF4">
    <property type="entry name" value="METALLO-BETA-LACTAMASE SUPERFAMILY POTEIN"/>
    <property type="match status" value="1"/>
</dbReference>
<evidence type="ECO:0000313" key="3">
    <source>
        <dbReference type="Proteomes" id="UP001143307"/>
    </source>
</evidence>
<dbReference type="SUPFAM" id="SSF56281">
    <property type="entry name" value="Metallo-hydrolase/oxidoreductase"/>
    <property type="match status" value="1"/>
</dbReference>
<dbReference type="Gene3D" id="1.10.10.10">
    <property type="entry name" value="Winged helix-like DNA-binding domain superfamily/Winged helix DNA-binding domain"/>
    <property type="match status" value="1"/>
</dbReference>
<dbReference type="InterPro" id="IPR050662">
    <property type="entry name" value="Sec-metab_biosynth-thioest"/>
</dbReference>
<gene>
    <name evidence="2" type="ORF">EYC87_06660</name>
</gene>
<dbReference type="InterPro" id="IPR036388">
    <property type="entry name" value="WH-like_DNA-bd_sf"/>
</dbReference>
<protein>
    <submittedName>
        <fullName evidence="2">MBL fold metallo-hydrolase</fullName>
    </submittedName>
</protein>
<feature type="domain" description="Metallo-beta-lactamase" evidence="1">
    <location>
        <begin position="35"/>
        <end position="252"/>
    </location>
</feature>
<dbReference type="InterPro" id="IPR001279">
    <property type="entry name" value="Metallo-B-lactamas"/>
</dbReference>
<dbReference type="Pfam" id="PF21221">
    <property type="entry name" value="B_lactamase-like_C"/>
    <property type="match status" value="1"/>
</dbReference>
<proteinExistence type="predicted"/>
<dbReference type="EMBL" id="SHNP01000002">
    <property type="protein sequence ID" value="MCX2973267.1"/>
    <property type="molecule type" value="Genomic_DNA"/>
</dbReference>
<reference evidence="2" key="1">
    <citation type="submission" date="2019-02" db="EMBL/GenBank/DDBJ databases">
        <authorList>
            <person name="Li S.-H."/>
        </authorList>
    </citation>
    <scope>NUCLEOTIDE SEQUENCE</scope>
    <source>
        <strain evidence="2">IMCC8485</strain>
    </source>
</reference>
<dbReference type="InterPro" id="IPR036866">
    <property type="entry name" value="RibonucZ/Hydroxyglut_hydro"/>
</dbReference>
<evidence type="ECO:0000259" key="1">
    <source>
        <dbReference type="SMART" id="SM00849"/>
    </source>
</evidence>
<comment type="caution">
    <text evidence="2">The sequence shown here is derived from an EMBL/GenBank/DDBJ whole genome shotgun (WGS) entry which is preliminary data.</text>
</comment>
<name>A0ABT3STF6_9GAMM</name>
<dbReference type="InterPro" id="IPR048933">
    <property type="entry name" value="B_lactamase-like_C"/>
</dbReference>
<dbReference type="Proteomes" id="UP001143307">
    <property type="component" value="Unassembled WGS sequence"/>
</dbReference>
<sequence length="363" mass="41506">MLTYPFEDIPAPGELKKVAEGVYWLRMPLPMALDHINLYLLEDADGWWIVDTGMAVGRTEELWEQIFERHLQGKPVKAVIATHWHPDHTGMAGWLCDRWQVPFYATQAEYLTGLVYSRSAPEHFGWTNERHQMRSGLGDKGVASARQSMGGIARITRPMPTSYCRLEEGTRLTINGQRWQVVIGRGHSPEHACLFSDSLNVLISGDQVIPRITSNISVSGDEPEANPLKAWMTSLERFQEVLPEDALVLPAHNVPFYGLHYRLRYLEEHHEEHLIALEEACLEGEPTALELLPVLFKRDLDEQHIGLAIGECIAHLNYLYHRGQLERSVDSEGRYCYQSVDETLPMRLRKRKHSVEEVDPIQV</sequence>